<dbReference type="KEGG" id="bct:GEM_3629"/>
<protein>
    <submittedName>
        <fullName evidence="2">Uncharacterized protein</fullName>
    </submittedName>
</protein>
<evidence type="ECO:0000256" key="1">
    <source>
        <dbReference type="SAM" id="SignalP"/>
    </source>
</evidence>
<feature type="chain" id="PRO_5040949837" evidence="1">
    <location>
        <begin position="19"/>
        <end position="195"/>
    </location>
</feature>
<dbReference type="Proteomes" id="UP000032866">
    <property type="component" value="Chromosome 2"/>
</dbReference>
<accession>A0A9W3K380</accession>
<keyword evidence="1" id="KW-0732">Signal</keyword>
<evidence type="ECO:0000313" key="3">
    <source>
        <dbReference type="Proteomes" id="UP000032866"/>
    </source>
</evidence>
<sequence length="195" mass="21496">MMRIFLVALLLYGSQAVAQSVFQNPAVFVILSEQTLANAASVEQALTTLGRPDNTACVPMMMIGEPQMIYMMPEEGHAPSWQSPVYGRGAPFEAQNGPHPTGKTIGAMQHAEDMQTQPWSDSSAITQKIAGESSLSASDRVNDWQRSRLNTIETARATEVTVGGKTYRSYREDLNQSARPVVEPQIYTQRVVFCR</sequence>
<name>A0A9W3K380_BURCE</name>
<dbReference type="AlphaFoldDB" id="A0A9W3K380"/>
<organism evidence="2 3">
    <name type="scientific">Burkholderia cepacia GG4</name>
    <dbReference type="NCBI Taxonomy" id="1009846"/>
    <lineage>
        <taxon>Bacteria</taxon>
        <taxon>Pseudomonadati</taxon>
        <taxon>Pseudomonadota</taxon>
        <taxon>Betaproteobacteria</taxon>
        <taxon>Burkholderiales</taxon>
        <taxon>Burkholderiaceae</taxon>
        <taxon>Burkholderia</taxon>
        <taxon>Burkholderia cepacia complex</taxon>
    </lineage>
</organism>
<evidence type="ECO:0000313" key="2">
    <source>
        <dbReference type="EMBL" id="AFQ50019.1"/>
    </source>
</evidence>
<gene>
    <name evidence="2" type="ORF">GEM_3629</name>
</gene>
<dbReference type="EMBL" id="CP003775">
    <property type="protein sequence ID" value="AFQ50019.1"/>
    <property type="molecule type" value="Genomic_DNA"/>
</dbReference>
<proteinExistence type="predicted"/>
<reference evidence="2 3" key="1">
    <citation type="journal article" date="2012" name="J. Bacteriol.">
        <title>Complete Genome Sequence of Burkholderia sp. Strain GG4, a Betaproteobacterium That Reduces 3-Oxo-N-Acylhomoserine Lactones and Produces Different N-Acylhomoserine Lactones.</title>
        <authorList>
            <person name="Hong K.W."/>
            <person name="Koh C.L."/>
            <person name="Sam C.K."/>
            <person name="Yin W.F."/>
            <person name="Chan K.G."/>
        </authorList>
    </citation>
    <scope>NUCLEOTIDE SEQUENCE [LARGE SCALE GENOMIC DNA]</scope>
    <source>
        <strain evidence="2 3">GG4</strain>
    </source>
</reference>
<feature type="signal peptide" evidence="1">
    <location>
        <begin position="1"/>
        <end position="18"/>
    </location>
</feature>